<proteinExistence type="predicted"/>
<keyword evidence="3" id="KW-1185">Reference proteome</keyword>
<evidence type="ECO:0000313" key="2">
    <source>
        <dbReference type="EMBL" id="ACY13228.1"/>
    </source>
</evidence>
<dbReference type="OrthoDB" id="5384773at2"/>
<dbReference type="KEGG" id="hoh:Hoch_0591"/>
<protein>
    <submittedName>
        <fullName evidence="2">Uncharacterized protein</fullName>
    </submittedName>
</protein>
<dbReference type="RefSeq" id="WP_012825855.1">
    <property type="nucleotide sequence ID" value="NC_013440.1"/>
</dbReference>
<gene>
    <name evidence="2" type="ordered locus">Hoch_0591</name>
</gene>
<feature type="region of interest" description="Disordered" evidence="1">
    <location>
        <begin position="1"/>
        <end position="25"/>
    </location>
</feature>
<feature type="compositionally biased region" description="Polar residues" evidence="1">
    <location>
        <begin position="1"/>
        <end position="12"/>
    </location>
</feature>
<dbReference type="HOGENOM" id="CLU_077115_0_0_7"/>
<name>D0LLL1_HALO1</name>
<evidence type="ECO:0000256" key="1">
    <source>
        <dbReference type="SAM" id="MobiDB-lite"/>
    </source>
</evidence>
<reference evidence="2 3" key="1">
    <citation type="journal article" date="2010" name="Stand. Genomic Sci.">
        <title>Complete genome sequence of Haliangium ochraceum type strain (SMP-2).</title>
        <authorList>
            <consortium name="US DOE Joint Genome Institute (JGI-PGF)"/>
            <person name="Ivanova N."/>
            <person name="Daum C."/>
            <person name="Lang E."/>
            <person name="Abt B."/>
            <person name="Kopitz M."/>
            <person name="Saunders E."/>
            <person name="Lapidus A."/>
            <person name="Lucas S."/>
            <person name="Glavina Del Rio T."/>
            <person name="Nolan M."/>
            <person name="Tice H."/>
            <person name="Copeland A."/>
            <person name="Cheng J.F."/>
            <person name="Chen F."/>
            <person name="Bruce D."/>
            <person name="Goodwin L."/>
            <person name="Pitluck S."/>
            <person name="Mavromatis K."/>
            <person name="Pati A."/>
            <person name="Mikhailova N."/>
            <person name="Chen A."/>
            <person name="Palaniappan K."/>
            <person name="Land M."/>
            <person name="Hauser L."/>
            <person name="Chang Y.J."/>
            <person name="Jeffries C.D."/>
            <person name="Detter J.C."/>
            <person name="Brettin T."/>
            <person name="Rohde M."/>
            <person name="Goker M."/>
            <person name="Bristow J."/>
            <person name="Markowitz V."/>
            <person name="Eisen J.A."/>
            <person name="Hugenholtz P."/>
            <person name="Kyrpides N.C."/>
            <person name="Klenk H.P."/>
        </authorList>
    </citation>
    <scope>NUCLEOTIDE SEQUENCE [LARGE SCALE GENOMIC DNA]</scope>
    <source>
        <strain evidence="3">DSM 14365 / CIP 107738 / JCM 11303 / AJ 13395 / SMP-2</strain>
    </source>
</reference>
<dbReference type="Proteomes" id="UP000001880">
    <property type="component" value="Chromosome"/>
</dbReference>
<dbReference type="EMBL" id="CP001804">
    <property type="protein sequence ID" value="ACY13228.1"/>
    <property type="molecule type" value="Genomic_DNA"/>
</dbReference>
<evidence type="ECO:0000313" key="3">
    <source>
        <dbReference type="Proteomes" id="UP000001880"/>
    </source>
</evidence>
<dbReference type="AlphaFoldDB" id="D0LLL1"/>
<dbReference type="eggNOG" id="ENOG5030U8B">
    <property type="taxonomic scope" value="Bacteria"/>
</dbReference>
<accession>D0LLL1</accession>
<feature type="region of interest" description="Disordered" evidence="1">
    <location>
        <begin position="206"/>
        <end position="282"/>
    </location>
</feature>
<sequence>MNQPQADTTSNPVGRPRRSEGPRVPYADVDRALVFGEPVAKPGKGVTIVFPTYRELARRYGVSHSVIAKYAQRHNCLQRREIAQAKIQDKSDRKLAAMHAPTPSMTNEDAVRIIDRYLVTFEDALKEGRVRCDSAADLNTMLRLKQFVKGGPDSRKEVHTTLSLEALQARHRRMLASLADAHDYEPPRDGNEPLDAPASPRLALTASSVESNGRMPVTFASRDVARCKRTPEPLGDDPSDGHAGAHAPNRAPCASNSSVSDNADGDRGAAGAGTGFELPDDA</sequence>
<organism evidence="2 3">
    <name type="scientific">Haliangium ochraceum (strain DSM 14365 / JCM 11303 / SMP-2)</name>
    <dbReference type="NCBI Taxonomy" id="502025"/>
    <lineage>
        <taxon>Bacteria</taxon>
        <taxon>Pseudomonadati</taxon>
        <taxon>Myxococcota</taxon>
        <taxon>Polyangia</taxon>
        <taxon>Haliangiales</taxon>
        <taxon>Kofleriaceae</taxon>
        <taxon>Haliangium</taxon>
    </lineage>
</organism>